<organism evidence="2 3">
    <name type="scientific">Mycena maculata</name>
    <dbReference type="NCBI Taxonomy" id="230809"/>
    <lineage>
        <taxon>Eukaryota</taxon>
        <taxon>Fungi</taxon>
        <taxon>Dikarya</taxon>
        <taxon>Basidiomycota</taxon>
        <taxon>Agaricomycotina</taxon>
        <taxon>Agaricomycetes</taxon>
        <taxon>Agaricomycetidae</taxon>
        <taxon>Agaricales</taxon>
        <taxon>Marasmiineae</taxon>
        <taxon>Mycenaceae</taxon>
        <taxon>Mycena</taxon>
    </lineage>
</organism>
<dbReference type="EMBL" id="JARJLG010000050">
    <property type="protein sequence ID" value="KAJ7760055.1"/>
    <property type="molecule type" value="Genomic_DNA"/>
</dbReference>
<comment type="caution">
    <text evidence="2">The sequence shown here is derived from an EMBL/GenBank/DDBJ whole genome shotgun (WGS) entry which is preliminary data.</text>
</comment>
<evidence type="ECO:0000313" key="3">
    <source>
        <dbReference type="Proteomes" id="UP001215280"/>
    </source>
</evidence>
<evidence type="ECO:0000313" key="2">
    <source>
        <dbReference type="EMBL" id="KAJ7760055.1"/>
    </source>
</evidence>
<dbReference type="Proteomes" id="UP001215280">
    <property type="component" value="Unassembled WGS sequence"/>
</dbReference>
<dbReference type="AlphaFoldDB" id="A0AAD7J9G0"/>
<protein>
    <submittedName>
        <fullName evidence="2">Uncharacterized protein</fullName>
    </submittedName>
</protein>
<gene>
    <name evidence="2" type="ORF">DFH07DRAFT_771943</name>
</gene>
<name>A0AAD7J9G0_9AGAR</name>
<sequence length="417" mass="45871">MDFLNPSDALQDEDCTNCSSANRTCIRAPGIYQKCVTCATSHSVRCLHDRPANDTWNTAHNLYPYTKFSSRGGIPALNRVMDAAIADRRAVEDQQHALHRAQARMLASTFALPKVVRQHVVAFGLEAVSKLYDVPSDTAVAFRFALADAVDNVVGPMYSENADVVEEANRRFDLEDPSPEQIAIWQAELDAVKERMAGHAPMAEIEDENEDASSIDVDRPPQPKASGSKFSGNLEEDELAASLANQPGPGDRIDQNTGYKAHLSEIHETQLPYIPYNGIHASTPKVRAILCYDLPYACETCQCLGRHCSRMHWATPCTACLVSGECCCTFTLRIPFMTAVCAFYGVALHGPPLWIPEADATVREALAFFEESVGKSERYQSQGLLDVLYGVPYPSPEILASRLNLAYRLPSVVSLNN</sequence>
<keyword evidence="3" id="KW-1185">Reference proteome</keyword>
<proteinExistence type="predicted"/>
<evidence type="ECO:0000256" key="1">
    <source>
        <dbReference type="SAM" id="MobiDB-lite"/>
    </source>
</evidence>
<reference evidence="2" key="1">
    <citation type="submission" date="2023-03" db="EMBL/GenBank/DDBJ databases">
        <title>Massive genome expansion in bonnet fungi (Mycena s.s.) driven by repeated elements and novel gene families across ecological guilds.</title>
        <authorList>
            <consortium name="Lawrence Berkeley National Laboratory"/>
            <person name="Harder C.B."/>
            <person name="Miyauchi S."/>
            <person name="Viragh M."/>
            <person name="Kuo A."/>
            <person name="Thoen E."/>
            <person name="Andreopoulos B."/>
            <person name="Lu D."/>
            <person name="Skrede I."/>
            <person name="Drula E."/>
            <person name="Henrissat B."/>
            <person name="Morin E."/>
            <person name="Kohler A."/>
            <person name="Barry K."/>
            <person name="LaButti K."/>
            <person name="Morin E."/>
            <person name="Salamov A."/>
            <person name="Lipzen A."/>
            <person name="Mereny Z."/>
            <person name="Hegedus B."/>
            <person name="Baldrian P."/>
            <person name="Stursova M."/>
            <person name="Weitz H."/>
            <person name="Taylor A."/>
            <person name="Grigoriev I.V."/>
            <person name="Nagy L.G."/>
            <person name="Martin F."/>
            <person name="Kauserud H."/>
        </authorList>
    </citation>
    <scope>NUCLEOTIDE SEQUENCE</scope>
    <source>
        <strain evidence="2">CBHHK188m</strain>
    </source>
</reference>
<feature type="compositionally biased region" description="Acidic residues" evidence="1">
    <location>
        <begin position="204"/>
        <end position="213"/>
    </location>
</feature>
<accession>A0AAD7J9G0</accession>
<feature type="region of interest" description="Disordered" evidence="1">
    <location>
        <begin position="204"/>
        <end position="231"/>
    </location>
</feature>